<dbReference type="GO" id="GO:0043565">
    <property type="term" value="F:sequence-specific DNA binding"/>
    <property type="evidence" value="ECO:0007669"/>
    <property type="project" value="InterPro"/>
</dbReference>
<dbReference type="InterPro" id="IPR037923">
    <property type="entry name" value="HTH-like"/>
</dbReference>
<dbReference type="PANTHER" id="PTHR46796:SF2">
    <property type="entry name" value="TRANSCRIPTIONAL REGULATORY PROTEIN"/>
    <property type="match status" value="1"/>
</dbReference>
<evidence type="ECO:0000313" key="6">
    <source>
        <dbReference type="EMBL" id="PLX61416.1"/>
    </source>
</evidence>
<feature type="domain" description="HTH araC/xylS-type" evidence="5">
    <location>
        <begin position="183"/>
        <end position="280"/>
    </location>
</feature>
<dbReference type="EMBL" id="PKUN01000017">
    <property type="protein sequence ID" value="PLX61416.1"/>
    <property type="molecule type" value="Genomic_DNA"/>
</dbReference>
<keyword evidence="4" id="KW-0804">Transcription</keyword>
<reference evidence="6 7" key="1">
    <citation type="submission" date="2017-11" db="EMBL/GenBank/DDBJ databases">
        <title>Genome-resolved metagenomics identifies genetic mobility, metabolic interactions, and unexpected diversity in perchlorate-reducing communities.</title>
        <authorList>
            <person name="Barnum T.P."/>
            <person name="Figueroa I.A."/>
            <person name="Carlstrom C.I."/>
            <person name="Lucas L.N."/>
            <person name="Engelbrektson A.L."/>
            <person name="Coates J.D."/>
        </authorList>
    </citation>
    <scope>NUCLEOTIDE SEQUENCE [LARGE SCALE GENOMIC DNA]</scope>
    <source>
        <strain evidence="6">BM301</strain>
    </source>
</reference>
<dbReference type="Pfam" id="PF02311">
    <property type="entry name" value="AraC_binding"/>
    <property type="match status" value="1"/>
</dbReference>
<dbReference type="SMART" id="SM00342">
    <property type="entry name" value="HTH_ARAC"/>
    <property type="match status" value="1"/>
</dbReference>
<dbReference type="InterPro" id="IPR050204">
    <property type="entry name" value="AraC_XylS_family_regulators"/>
</dbReference>
<dbReference type="AlphaFoldDB" id="A0A2N6CW00"/>
<dbReference type="PROSITE" id="PS00041">
    <property type="entry name" value="HTH_ARAC_FAMILY_1"/>
    <property type="match status" value="1"/>
</dbReference>
<name>A0A2N6CW00_9GAMM</name>
<dbReference type="GO" id="GO:0003700">
    <property type="term" value="F:DNA-binding transcription factor activity"/>
    <property type="evidence" value="ECO:0007669"/>
    <property type="project" value="InterPro"/>
</dbReference>
<proteinExistence type="predicted"/>
<evidence type="ECO:0000259" key="5">
    <source>
        <dbReference type="PROSITE" id="PS01124"/>
    </source>
</evidence>
<keyword evidence="3" id="KW-0010">Activator</keyword>
<keyword evidence="1" id="KW-0805">Transcription regulation</keyword>
<dbReference type="InterPro" id="IPR003313">
    <property type="entry name" value="AraC-bd"/>
</dbReference>
<accession>A0A2N6CW00</accession>
<dbReference type="SUPFAM" id="SSF51215">
    <property type="entry name" value="Regulatory protein AraC"/>
    <property type="match status" value="1"/>
</dbReference>
<dbReference type="Pfam" id="PF12833">
    <property type="entry name" value="HTH_18"/>
    <property type="match status" value="1"/>
</dbReference>
<evidence type="ECO:0000256" key="3">
    <source>
        <dbReference type="ARBA" id="ARBA00023159"/>
    </source>
</evidence>
<dbReference type="InterPro" id="IPR018060">
    <property type="entry name" value="HTH_AraC"/>
</dbReference>
<dbReference type="InterPro" id="IPR018062">
    <property type="entry name" value="HTH_AraC-typ_CS"/>
</dbReference>
<organism evidence="6 7">
    <name type="scientific">Sedimenticola selenatireducens</name>
    <dbReference type="NCBI Taxonomy" id="191960"/>
    <lineage>
        <taxon>Bacteria</taxon>
        <taxon>Pseudomonadati</taxon>
        <taxon>Pseudomonadota</taxon>
        <taxon>Gammaproteobacteria</taxon>
        <taxon>Chromatiales</taxon>
        <taxon>Sedimenticolaceae</taxon>
        <taxon>Sedimenticola</taxon>
    </lineage>
</organism>
<dbReference type="Proteomes" id="UP000235015">
    <property type="component" value="Unassembled WGS sequence"/>
</dbReference>
<dbReference type="InterPro" id="IPR009057">
    <property type="entry name" value="Homeodomain-like_sf"/>
</dbReference>
<dbReference type="PANTHER" id="PTHR46796">
    <property type="entry name" value="HTH-TYPE TRANSCRIPTIONAL ACTIVATOR RHAS-RELATED"/>
    <property type="match status" value="1"/>
</dbReference>
<protein>
    <submittedName>
        <fullName evidence="6">AraC family transcriptional regulator</fullName>
    </submittedName>
</protein>
<evidence type="ECO:0000256" key="1">
    <source>
        <dbReference type="ARBA" id="ARBA00023015"/>
    </source>
</evidence>
<evidence type="ECO:0000313" key="7">
    <source>
        <dbReference type="Proteomes" id="UP000235015"/>
    </source>
</evidence>
<sequence>MRATIKDRSMKDEAEQTFWHDENLPYIEARSACNSYACYEKHTHPTLSIGVVEEGISKYHHQRFSKTIGSGSIVIINPEEVHSCNPKPNEHWAYKMFNIDPCWLAELQGEMTEGVEKYAPFSVVHSDDKFLYESIRSLYHFLLARNEVIEKEIRLIQFFSTFLHRFGGAEFKISDSNGNKKLQLARDYIADNCTSKLSIDQISKASDLSGYYLIRAFKRKYGLTPHAFQLDQRVNLSKMMLKSGMNLAETAFAAGFSDHSHFHLCFKKRVAATPRQYQEQVSGKAY</sequence>
<dbReference type="PROSITE" id="PS01124">
    <property type="entry name" value="HTH_ARAC_FAMILY_2"/>
    <property type="match status" value="1"/>
</dbReference>
<gene>
    <name evidence="6" type="ORF">C0630_10825</name>
</gene>
<evidence type="ECO:0000256" key="2">
    <source>
        <dbReference type="ARBA" id="ARBA00023125"/>
    </source>
</evidence>
<dbReference type="Gene3D" id="1.10.10.60">
    <property type="entry name" value="Homeodomain-like"/>
    <property type="match status" value="2"/>
</dbReference>
<keyword evidence="2" id="KW-0238">DNA-binding</keyword>
<dbReference type="SUPFAM" id="SSF46689">
    <property type="entry name" value="Homeodomain-like"/>
    <property type="match status" value="2"/>
</dbReference>
<comment type="caution">
    <text evidence="6">The sequence shown here is derived from an EMBL/GenBank/DDBJ whole genome shotgun (WGS) entry which is preliminary data.</text>
</comment>
<evidence type="ECO:0000256" key="4">
    <source>
        <dbReference type="ARBA" id="ARBA00023163"/>
    </source>
</evidence>